<dbReference type="Pfam" id="PF13715">
    <property type="entry name" value="CarbopepD_reg_2"/>
    <property type="match status" value="1"/>
</dbReference>
<evidence type="ECO:0000256" key="6">
    <source>
        <dbReference type="ARBA" id="ARBA00023077"/>
    </source>
</evidence>
<evidence type="ECO:0000256" key="5">
    <source>
        <dbReference type="ARBA" id="ARBA00022729"/>
    </source>
</evidence>
<dbReference type="NCBIfam" id="TIGR04056">
    <property type="entry name" value="OMP_RagA_SusC"/>
    <property type="match status" value="1"/>
</dbReference>
<comment type="subcellular location">
    <subcellularLocation>
        <location evidence="1 10">Cell outer membrane</location>
        <topology evidence="1 10">Multi-pass membrane protein</topology>
    </subcellularLocation>
</comment>
<evidence type="ECO:0000256" key="8">
    <source>
        <dbReference type="ARBA" id="ARBA00023170"/>
    </source>
</evidence>
<dbReference type="OrthoDB" id="9768177at2"/>
<evidence type="ECO:0000256" key="9">
    <source>
        <dbReference type="ARBA" id="ARBA00023237"/>
    </source>
</evidence>
<dbReference type="Pfam" id="PF00593">
    <property type="entry name" value="TonB_dep_Rec_b-barrel"/>
    <property type="match status" value="1"/>
</dbReference>
<evidence type="ECO:0000259" key="14">
    <source>
        <dbReference type="Pfam" id="PF07715"/>
    </source>
</evidence>
<dbReference type="GO" id="GO:0015344">
    <property type="term" value="F:siderophore uptake transmembrane transporter activity"/>
    <property type="evidence" value="ECO:0007669"/>
    <property type="project" value="TreeGrafter"/>
</dbReference>
<dbReference type="STRING" id="929556.Solca_2943"/>
<keyword evidence="5 12" id="KW-0732">Signal</keyword>
<evidence type="ECO:0000256" key="4">
    <source>
        <dbReference type="ARBA" id="ARBA00022692"/>
    </source>
</evidence>
<dbReference type="Gene3D" id="2.170.130.10">
    <property type="entry name" value="TonB-dependent receptor, plug domain"/>
    <property type="match status" value="1"/>
</dbReference>
<accession>H8KNG4</accession>
<dbReference type="PROSITE" id="PS52016">
    <property type="entry name" value="TONB_DEPENDENT_REC_3"/>
    <property type="match status" value="1"/>
</dbReference>
<dbReference type="GO" id="GO:0044718">
    <property type="term" value="P:siderophore transmembrane transport"/>
    <property type="evidence" value="ECO:0007669"/>
    <property type="project" value="TreeGrafter"/>
</dbReference>
<dbReference type="eggNOG" id="COG4206">
    <property type="taxonomic scope" value="Bacteria"/>
</dbReference>
<dbReference type="Pfam" id="PF07715">
    <property type="entry name" value="Plug"/>
    <property type="match status" value="1"/>
</dbReference>
<keyword evidence="8" id="KW-0675">Receptor</keyword>
<dbReference type="PANTHER" id="PTHR30069:SF29">
    <property type="entry name" value="HEMOGLOBIN AND HEMOGLOBIN-HAPTOGLOBIN-BINDING PROTEIN 1-RELATED"/>
    <property type="match status" value="1"/>
</dbReference>
<evidence type="ECO:0000256" key="3">
    <source>
        <dbReference type="ARBA" id="ARBA00022452"/>
    </source>
</evidence>
<keyword evidence="16" id="KW-1185">Reference proteome</keyword>
<evidence type="ECO:0000256" key="12">
    <source>
        <dbReference type="SAM" id="SignalP"/>
    </source>
</evidence>
<evidence type="ECO:0000313" key="15">
    <source>
        <dbReference type="EMBL" id="AFD07962.1"/>
    </source>
</evidence>
<evidence type="ECO:0000256" key="2">
    <source>
        <dbReference type="ARBA" id="ARBA00022448"/>
    </source>
</evidence>
<dbReference type="InterPro" id="IPR037066">
    <property type="entry name" value="Plug_dom_sf"/>
</dbReference>
<dbReference type="NCBIfam" id="TIGR04057">
    <property type="entry name" value="SusC_RagA_signa"/>
    <property type="match status" value="1"/>
</dbReference>
<keyword evidence="2 10" id="KW-0813">Transport</keyword>
<feature type="signal peptide" evidence="12">
    <location>
        <begin position="1"/>
        <end position="25"/>
    </location>
</feature>
<name>H8KNG4_SOLCM</name>
<keyword evidence="4 10" id="KW-0812">Transmembrane</keyword>
<comment type="similarity">
    <text evidence="10 11">Belongs to the TonB-dependent receptor family.</text>
</comment>
<evidence type="ECO:0000256" key="10">
    <source>
        <dbReference type="PROSITE-ProRule" id="PRU01360"/>
    </source>
</evidence>
<dbReference type="InterPro" id="IPR023996">
    <property type="entry name" value="TonB-dep_OMP_SusC/RagA"/>
</dbReference>
<dbReference type="Proteomes" id="UP000007590">
    <property type="component" value="Chromosome"/>
</dbReference>
<dbReference type="SUPFAM" id="SSF56935">
    <property type="entry name" value="Porins"/>
    <property type="match status" value="1"/>
</dbReference>
<dbReference type="GO" id="GO:0009279">
    <property type="term" value="C:cell outer membrane"/>
    <property type="evidence" value="ECO:0007669"/>
    <property type="project" value="UniProtKB-SubCell"/>
</dbReference>
<dbReference type="Gene3D" id="2.60.40.1120">
    <property type="entry name" value="Carboxypeptidase-like, regulatory domain"/>
    <property type="match status" value="1"/>
</dbReference>
<dbReference type="KEGG" id="scn:Solca_2943"/>
<dbReference type="EMBL" id="CP003349">
    <property type="protein sequence ID" value="AFD07962.1"/>
    <property type="molecule type" value="Genomic_DNA"/>
</dbReference>
<feature type="domain" description="TonB-dependent receptor plug" evidence="14">
    <location>
        <begin position="126"/>
        <end position="232"/>
    </location>
</feature>
<proteinExistence type="inferred from homology"/>
<keyword evidence="3 10" id="KW-1134">Transmembrane beta strand</keyword>
<dbReference type="InterPro" id="IPR036942">
    <property type="entry name" value="Beta-barrel_TonB_sf"/>
</dbReference>
<dbReference type="Gene3D" id="2.40.170.20">
    <property type="entry name" value="TonB-dependent receptor, beta-barrel domain"/>
    <property type="match status" value="1"/>
</dbReference>
<dbReference type="InterPro" id="IPR023997">
    <property type="entry name" value="TonB-dep_OMP_SusC/RagA_CS"/>
</dbReference>
<dbReference type="AlphaFoldDB" id="H8KNG4"/>
<evidence type="ECO:0000256" key="11">
    <source>
        <dbReference type="RuleBase" id="RU003357"/>
    </source>
</evidence>
<organism evidence="15 16">
    <name type="scientific">Solitalea canadensis (strain ATCC 29591 / DSM 3403 / JCM 21819 / LMG 8368 / NBRC 15130 / NCIMB 12057 / USAM 9D)</name>
    <name type="common">Flexibacter canadensis</name>
    <dbReference type="NCBI Taxonomy" id="929556"/>
    <lineage>
        <taxon>Bacteria</taxon>
        <taxon>Pseudomonadati</taxon>
        <taxon>Bacteroidota</taxon>
        <taxon>Sphingobacteriia</taxon>
        <taxon>Sphingobacteriales</taxon>
        <taxon>Sphingobacteriaceae</taxon>
        <taxon>Solitalea</taxon>
    </lineage>
</organism>
<protein>
    <submittedName>
        <fullName evidence="15">TonB-linked outer membrane protein, SusC/RagA family</fullName>
    </submittedName>
</protein>
<keyword evidence="9 10" id="KW-0998">Cell outer membrane</keyword>
<dbReference type="HOGENOM" id="CLU_004317_0_2_10"/>
<sequence>MNVHKLLKYKLALLLFLCMSIIANANSNSYLFADITVKGSVLDNKGTPLPGVSVTVKGSSTGTTTDADGKFSLKVDDKAVLRFAFIGFEAVELPASSSAMRIVLQESVTNLSQVTVVSIGYGTARKNDLTGAINSVNANKFNKGVITSTEQVLQGRVAGLTVNRAGGDPVNGSSMRLRGGTSLTASSYPLVVVDGVLGADINTISPDDIESMDVLKDASAAAIYGARAANGVIIVNTKRPASGRVKIDYTGYASFGYAANTIDMLSANQWRQYVRDKNIGGAVDYGASTDWQDAVTQNAFSQNHSLSLSGGTEKSSYRASVNFLQNNGVVITSKLNRINGKINVTQKAIKDRLNIDVSLSSTYDEFNPIDYSALRYMYNVNPTMPIFDADGNYFEARGNLDYNNPVAQLKQRRNDQTRNRFLGVTKFDFEIIKGLKAVANLSYINNSFENLFYVPSNSMSGQSDQGFGQQDGNTVKEKLMELYMNYDTKFGNDHVLNVVGGYSYFDSTNEWYGLQRRGFDSDIFGYYNLGSGQDYRVGDLWNGKANWKLISFFGRASYNYKGKYMISGTLRNDGSSKFGSNNKWGLFPSGAIGWNMADENFMKDVQWLDQLKLRVGYGLTGNQEGIAPYTSLALTGPLNGELYYDSASNSWKNAYGPIQNPNPNLKWETTTQLDIGADFTLFKRLTGTVDFYNKKTKDLLYTYRVPQPPYLYSTILANVGNLTNKGVELTLSANVYNTDNFKWNIDFNVAKNKQEITKLSNQVYTTEAVYSGLLVNRGFSNIYTQVIKEGYAPGTFWGPKYLGLDENGKFILEDLNGDGQITEADGQFLGDSQPDFSGGLGMSFNYKNWDAGFSMYGLFGQKLLNATGMSITDDNRLPSNNVPDESLKDQLTDQARFSSYWIENGSFVRLQYLTLGYKFNTKATSWLRNARVYVTGENLFVITKYKGADPEVSLDGLSMPGIDNFITPAGSSNPGSYPKARTFSLGLSLSF</sequence>
<dbReference type="eggNOG" id="COG1629">
    <property type="taxonomic scope" value="Bacteria"/>
</dbReference>
<dbReference type="SUPFAM" id="SSF49464">
    <property type="entry name" value="Carboxypeptidase regulatory domain-like"/>
    <property type="match status" value="1"/>
</dbReference>
<dbReference type="PANTHER" id="PTHR30069">
    <property type="entry name" value="TONB-DEPENDENT OUTER MEMBRANE RECEPTOR"/>
    <property type="match status" value="1"/>
</dbReference>
<dbReference type="InterPro" id="IPR012910">
    <property type="entry name" value="Plug_dom"/>
</dbReference>
<evidence type="ECO:0000256" key="1">
    <source>
        <dbReference type="ARBA" id="ARBA00004571"/>
    </source>
</evidence>
<dbReference type="InterPro" id="IPR000531">
    <property type="entry name" value="Beta-barrel_TonB"/>
</dbReference>
<reference evidence="15" key="1">
    <citation type="submission" date="2012-02" db="EMBL/GenBank/DDBJ databases">
        <title>The complete genome of Solitalea canadensis DSM 3403.</title>
        <authorList>
            <consortium name="US DOE Joint Genome Institute (JGI-PGF)"/>
            <person name="Lucas S."/>
            <person name="Copeland A."/>
            <person name="Lapidus A."/>
            <person name="Glavina del Rio T."/>
            <person name="Dalin E."/>
            <person name="Tice H."/>
            <person name="Bruce D."/>
            <person name="Goodwin L."/>
            <person name="Pitluck S."/>
            <person name="Peters L."/>
            <person name="Ovchinnikova G."/>
            <person name="Lu M."/>
            <person name="Kyrpides N."/>
            <person name="Mavromatis K."/>
            <person name="Ivanova N."/>
            <person name="Brettin T."/>
            <person name="Detter J.C."/>
            <person name="Han C."/>
            <person name="Larimer F."/>
            <person name="Land M."/>
            <person name="Hauser L."/>
            <person name="Markowitz V."/>
            <person name="Cheng J.-F."/>
            <person name="Hugenholtz P."/>
            <person name="Woyke T."/>
            <person name="Wu D."/>
            <person name="Spring S."/>
            <person name="Schroeder M."/>
            <person name="Kopitz M."/>
            <person name="Brambilla E."/>
            <person name="Klenk H.-P."/>
            <person name="Eisen J.A."/>
        </authorList>
    </citation>
    <scope>NUCLEOTIDE SEQUENCE</scope>
    <source>
        <strain evidence="15">DSM 3403</strain>
    </source>
</reference>
<feature type="chain" id="PRO_5003615116" evidence="12">
    <location>
        <begin position="26"/>
        <end position="991"/>
    </location>
</feature>
<dbReference type="InterPro" id="IPR039426">
    <property type="entry name" value="TonB-dep_rcpt-like"/>
</dbReference>
<evidence type="ECO:0000313" key="16">
    <source>
        <dbReference type="Proteomes" id="UP000007590"/>
    </source>
</evidence>
<keyword evidence="7 10" id="KW-0472">Membrane</keyword>
<dbReference type="RefSeq" id="WP_014681189.1">
    <property type="nucleotide sequence ID" value="NC_017770.1"/>
</dbReference>
<evidence type="ECO:0000259" key="13">
    <source>
        <dbReference type="Pfam" id="PF00593"/>
    </source>
</evidence>
<gene>
    <name evidence="15" type="ordered locus">Solca_2943</name>
</gene>
<keyword evidence="6 11" id="KW-0798">TonB box</keyword>
<evidence type="ECO:0000256" key="7">
    <source>
        <dbReference type="ARBA" id="ARBA00023136"/>
    </source>
</evidence>
<dbReference type="InterPro" id="IPR008969">
    <property type="entry name" value="CarboxyPept-like_regulatory"/>
</dbReference>
<feature type="domain" description="TonB-dependent receptor-like beta-barrel" evidence="13">
    <location>
        <begin position="370"/>
        <end position="939"/>
    </location>
</feature>